<gene>
    <name evidence="1" type="ORF">GA0061101_119102</name>
</gene>
<organism evidence="1 2">
    <name type="scientific">Rhizobium lusitanum</name>
    <dbReference type="NCBI Taxonomy" id="293958"/>
    <lineage>
        <taxon>Bacteria</taxon>
        <taxon>Pseudomonadati</taxon>
        <taxon>Pseudomonadota</taxon>
        <taxon>Alphaproteobacteria</taxon>
        <taxon>Hyphomicrobiales</taxon>
        <taxon>Rhizobiaceae</taxon>
        <taxon>Rhizobium/Agrobacterium group</taxon>
        <taxon>Rhizobium</taxon>
    </lineage>
</organism>
<dbReference type="EMBL" id="FMAF01000019">
    <property type="protein sequence ID" value="SCB44780.1"/>
    <property type="molecule type" value="Genomic_DNA"/>
</dbReference>
<evidence type="ECO:0000313" key="1">
    <source>
        <dbReference type="EMBL" id="SCB44780.1"/>
    </source>
</evidence>
<protein>
    <submittedName>
        <fullName evidence="1">Uncharacterized protein</fullName>
    </submittedName>
</protein>
<evidence type="ECO:0000313" key="2">
    <source>
        <dbReference type="Proteomes" id="UP000199205"/>
    </source>
</evidence>
<sequence>MSDETRTATHPFPPTYFEHYCEHPGCNEWGLLGYEPVKGQQSFWCWPHFPDEEWKAERRKYTDALNARQAG</sequence>
<proteinExistence type="predicted"/>
<reference evidence="1 2" key="1">
    <citation type="submission" date="2016-08" db="EMBL/GenBank/DDBJ databases">
        <authorList>
            <person name="Seilhamer J.J."/>
        </authorList>
    </citation>
    <scope>NUCLEOTIDE SEQUENCE [LARGE SCALE GENOMIC DNA]</scope>
    <source>
        <strain evidence="1 2">P1-7</strain>
    </source>
</reference>
<dbReference type="AlphaFoldDB" id="A0A1C3WXR6"/>
<dbReference type="Proteomes" id="UP000199205">
    <property type="component" value="Unassembled WGS sequence"/>
</dbReference>
<name>A0A1C3WXR6_9HYPH</name>
<accession>A0A1C3WXR6</accession>
<dbReference type="OrthoDB" id="8450964at2"/>